<comment type="catalytic activity">
    <reaction evidence="14 15 17">
        <text>guanosine(37) in tRNA + S-adenosyl-L-methionine = N(1)-methylguanosine(37) in tRNA + S-adenosyl-L-homocysteine + H(+)</text>
        <dbReference type="Rhea" id="RHEA:36899"/>
        <dbReference type="Rhea" id="RHEA-COMP:10145"/>
        <dbReference type="Rhea" id="RHEA-COMP:10147"/>
        <dbReference type="ChEBI" id="CHEBI:15378"/>
        <dbReference type="ChEBI" id="CHEBI:57856"/>
        <dbReference type="ChEBI" id="CHEBI:59789"/>
        <dbReference type="ChEBI" id="CHEBI:73542"/>
        <dbReference type="ChEBI" id="CHEBI:74269"/>
        <dbReference type="EC" id="2.1.1.228"/>
    </reaction>
</comment>
<organism evidence="19 20">
    <name type="scientific">Magnetospirillum molischianum DSM 120</name>
    <dbReference type="NCBI Taxonomy" id="1150626"/>
    <lineage>
        <taxon>Bacteria</taxon>
        <taxon>Pseudomonadati</taxon>
        <taxon>Pseudomonadota</taxon>
        <taxon>Alphaproteobacteria</taxon>
        <taxon>Rhodospirillales</taxon>
        <taxon>Rhodospirillaceae</taxon>
        <taxon>Magnetospirillum</taxon>
    </lineage>
</organism>
<evidence type="ECO:0000256" key="2">
    <source>
        <dbReference type="ARBA" id="ARBA00004496"/>
    </source>
</evidence>
<dbReference type="InterPro" id="IPR002649">
    <property type="entry name" value="tRNA_m1G_MeTrfase_TrmD"/>
</dbReference>
<accession>H8FRT8</accession>
<evidence type="ECO:0000256" key="5">
    <source>
        <dbReference type="ARBA" id="ARBA00012807"/>
    </source>
</evidence>
<evidence type="ECO:0000256" key="15">
    <source>
        <dbReference type="HAMAP-Rule" id="MF_00605"/>
    </source>
</evidence>
<evidence type="ECO:0000259" key="18">
    <source>
        <dbReference type="Pfam" id="PF01746"/>
    </source>
</evidence>
<evidence type="ECO:0000256" key="10">
    <source>
        <dbReference type="ARBA" id="ARBA00022691"/>
    </source>
</evidence>
<sequence>MDAETKRPWRATMLSIFPEMFPGPLGMSLAGRGLEEGIWALDAVDIRGFATDRHRSVDDTPFGGGAGMVMRPDVLDAAIRGAGGTGPLIYMSPRGRRLDQPLVHELAAGPGVRVLCGRFEGVDQRVLEAHGALEISAGDFVLSGGELAALVMLDAVVRLLPGIVGAAESLAEESFEWGLLEYPHYTRPQIWDGRAVPEVLLSGHHEKIRVWRRRQAEEITRRRRPDLWDRYVAAIDVSEG</sequence>
<dbReference type="InterPro" id="IPR023148">
    <property type="entry name" value="tRNA_m1G_MeTrfase_C_sf"/>
</dbReference>
<dbReference type="EMBL" id="CAHP01000016">
    <property type="protein sequence ID" value="CCG41076.1"/>
    <property type="molecule type" value="Genomic_DNA"/>
</dbReference>
<evidence type="ECO:0000256" key="6">
    <source>
        <dbReference type="ARBA" id="ARBA00014679"/>
    </source>
</evidence>
<dbReference type="InterPro" id="IPR029028">
    <property type="entry name" value="Alpha/beta_knot_MTases"/>
</dbReference>
<evidence type="ECO:0000256" key="8">
    <source>
        <dbReference type="ARBA" id="ARBA00022603"/>
    </source>
</evidence>
<keyword evidence="9 15" id="KW-0808">Transferase</keyword>
<evidence type="ECO:0000256" key="17">
    <source>
        <dbReference type="RuleBase" id="RU003464"/>
    </source>
</evidence>
<evidence type="ECO:0000256" key="3">
    <source>
        <dbReference type="ARBA" id="ARBA00007630"/>
    </source>
</evidence>
<evidence type="ECO:0000256" key="1">
    <source>
        <dbReference type="ARBA" id="ARBA00002634"/>
    </source>
</evidence>
<proteinExistence type="inferred from homology"/>
<dbReference type="NCBIfam" id="NF000648">
    <property type="entry name" value="PRK00026.1"/>
    <property type="match status" value="1"/>
</dbReference>
<keyword evidence="10 15" id="KW-0949">S-adenosyl-L-methionine</keyword>
<comment type="caution">
    <text evidence="15">Lacks conserved residue(s) required for the propagation of feature annotation.</text>
</comment>
<evidence type="ECO:0000256" key="16">
    <source>
        <dbReference type="PIRSR" id="PIRSR000386-1"/>
    </source>
</evidence>
<evidence type="ECO:0000313" key="20">
    <source>
        <dbReference type="Proteomes" id="UP000004169"/>
    </source>
</evidence>
<protein>
    <recommendedName>
        <fullName evidence="6 15">tRNA (guanine-N(1)-)-methyltransferase</fullName>
        <ecNumber evidence="5 15">2.1.1.228</ecNumber>
    </recommendedName>
    <alternativeName>
        <fullName evidence="12 15">M1G-methyltransferase</fullName>
    </alternativeName>
    <alternativeName>
        <fullName evidence="13 15">tRNA [GM37] methyltransferase</fullName>
    </alternativeName>
</protein>
<comment type="caution">
    <text evidence="19">The sequence shown here is derived from an EMBL/GenBank/DDBJ whole genome shotgun (WGS) entry which is preliminary data.</text>
</comment>
<evidence type="ECO:0000313" key="19">
    <source>
        <dbReference type="EMBL" id="CCG41076.1"/>
    </source>
</evidence>
<evidence type="ECO:0000256" key="11">
    <source>
        <dbReference type="ARBA" id="ARBA00022694"/>
    </source>
</evidence>
<gene>
    <name evidence="15 19" type="primary">trmD</name>
    <name evidence="19" type="ORF">PHAMO_230068</name>
</gene>
<comment type="similarity">
    <text evidence="3 15 17">Belongs to the RNA methyltransferase TrmD family.</text>
</comment>
<dbReference type="eggNOG" id="COG0336">
    <property type="taxonomic scope" value="Bacteria"/>
</dbReference>
<feature type="binding site" evidence="15 16">
    <location>
        <position position="117"/>
    </location>
    <ligand>
        <name>S-adenosyl-L-methionine</name>
        <dbReference type="ChEBI" id="CHEBI:59789"/>
    </ligand>
</feature>
<dbReference type="SUPFAM" id="SSF75217">
    <property type="entry name" value="alpha/beta knot"/>
    <property type="match status" value="1"/>
</dbReference>
<dbReference type="GO" id="GO:0005829">
    <property type="term" value="C:cytosol"/>
    <property type="evidence" value="ECO:0007669"/>
    <property type="project" value="TreeGrafter"/>
</dbReference>
<comment type="subunit">
    <text evidence="4 15 17">Homodimer.</text>
</comment>
<evidence type="ECO:0000256" key="13">
    <source>
        <dbReference type="ARBA" id="ARBA00033392"/>
    </source>
</evidence>
<evidence type="ECO:0000256" key="14">
    <source>
        <dbReference type="ARBA" id="ARBA00047783"/>
    </source>
</evidence>
<reference evidence="19 20" key="1">
    <citation type="journal article" date="2012" name="J. Bacteriol.">
        <title>Draft Genome Sequence of the Purple Photosynthetic Bacterium Phaeospirillum molischianum DSM120, a Particularly Versatile Bacterium.</title>
        <authorList>
            <person name="Duquesne K."/>
            <person name="Prima V."/>
            <person name="Ji B."/>
            <person name="Rouy Z."/>
            <person name="Medigue C."/>
            <person name="Talla E."/>
            <person name="Sturgis J.N."/>
        </authorList>
    </citation>
    <scope>NUCLEOTIDE SEQUENCE [LARGE SCALE GENOMIC DNA]</scope>
    <source>
        <strain evidence="20">DSM120</strain>
    </source>
</reference>
<evidence type="ECO:0000256" key="4">
    <source>
        <dbReference type="ARBA" id="ARBA00011738"/>
    </source>
</evidence>
<dbReference type="Gene3D" id="3.40.1280.10">
    <property type="match status" value="1"/>
</dbReference>
<dbReference type="GO" id="GO:0002939">
    <property type="term" value="P:tRNA N1-guanine methylation"/>
    <property type="evidence" value="ECO:0007669"/>
    <property type="project" value="TreeGrafter"/>
</dbReference>
<keyword evidence="8 15" id="KW-0489">Methyltransferase</keyword>
<name>H8FRT8_MAGML</name>
<dbReference type="EC" id="2.1.1.228" evidence="5 15"/>
<keyword evidence="20" id="KW-1185">Reference proteome</keyword>
<dbReference type="PIRSF" id="PIRSF000386">
    <property type="entry name" value="tRNA_mtase"/>
    <property type="match status" value="1"/>
</dbReference>
<dbReference type="InterPro" id="IPR016009">
    <property type="entry name" value="tRNA_MeTrfase_TRMD/TRM10"/>
</dbReference>
<dbReference type="STRING" id="1150626.PHAMO_230068"/>
<dbReference type="HAMAP" id="MF_00605">
    <property type="entry name" value="TrmD"/>
    <property type="match status" value="1"/>
</dbReference>
<evidence type="ECO:0000256" key="12">
    <source>
        <dbReference type="ARBA" id="ARBA00029736"/>
    </source>
</evidence>
<dbReference type="Pfam" id="PF01746">
    <property type="entry name" value="tRNA_m1G_MT"/>
    <property type="match status" value="1"/>
</dbReference>
<dbReference type="GO" id="GO:0052906">
    <property type="term" value="F:tRNA (guanine(37)-N1)-methyltransferase activity"/>
    <property type="evidence" value="ECO:0007669"/>
    <property type="project" value="UniProtKB-UniRule"/>
</dbReference>
<feature type="domain" description="tRNA methyltransferase TRMD/TRM10-type" evidence="18">
    <location>
        <begin position="11"/>
        <end position="229"/>
    </location>
</feature>
<dbReference type="PANTHER" id="PTHR46417:SF1">
    <property type="entry name" value="TRNA (GUANINE-N(1)-)-METHYLTRANSFERASE"/>
    <property type="match status" value="1"/>
</dbReference>
<dbReference type="PANTHER" id="PTHR46417">
    <property type="entry name" value="TRNA (GUANINE-N(1)-)-METHYLTRANSFERASE"/>
    <property type="match status" value="1"/>
</dbReference>
<evidence type="ECO:0000256" key="7">
    <source>
        <dbReference type="ARBA" id="ARBA00022490"/>
    </source>
</evidence>
<comment type="subcellular location">
    <subcellularLocation>
        <location evidence="2 15 17">Cytoplasm</location>
    </subcellularLocation>
</comment>
<dbReference type="AlphaFoldDB" id="H8FRT8"/>
<comment type="function">
    <text evidence="1 15 17">Specifically methylates guanosine-37 in various tRNAs.</text>
</comment>
<dbReference type="CDD" id="cd18080">
    <property type="entry name" value="TrmD-like"/>
    <property type="match status" value="1"/>
</dbReference>
<evidence type="ECO:0000256" key="9">
    <source>
        <dbReference type="ARBA" id="ARBA00022679"/>
    </source>
</evidence>
<keyword evidence="11 15" id="KW-0819">tRNA processing</keyword>
<dbReference type="Proteomes" id="UP000004169">
    <property type="component" value="Unassembled WGS sequence"/>
</dbReference>
<keyword evidence="7 15" id="KW-0963">Cytoplasm</keyword>
<dbReference type="Gene3D" id="1.10.1270.20">
    <property type="entry name" value="tRNA(m1g37)methyltransferase, domain 2"/>
    <property type="match status" value="1"/>
</dbReference>
<dbReference type="InterPro" id="IPR029026">
    <property type="entry name" value="tRNA_m1G_MTases_N"/>
</dbReference>
<dbReference type="NCBIfam" id="TIGR00088">
    <property type="entry name" value="trmD"/>
    <property type="match status" value="1"/>
</dbReference>